<dbReference type="Proteomes" id="UP001597459">
    <property type="component" value="Unassembled WGS sequence"/>
</dbReference>
<sequence length="1045" mass="118705">MTKGFGIRVIEEDLKDPEKVVNWDETSRCLILKDSVSVDLELYETGANLSASGTDLFKGFLWDLWDIERGTSYSWVKSVNGIKKPATDRASQKSITVTVKEGYKSKQGYWIEAFKEASNFETGCYTTDALSMIITFEPPPPTVKATWFNPDGSEITETKYLGQWVMLKLETTGLNEEQVQVSIWDDRGGDTSLLYEYDGEVHSKERITNHNRKKEEEIKRWKGKSIHDRLVFPESYDKFQKYNQTIGIDGTLTFLISLSPTWEKYKVMWGDLIELRVLVDHPRLEKYAISEVWWGIKPNRYDPNYISTPLKVRLPKPDELAESRPDYAAKTVVIEDSVLMEAKGTDPCHYKYIEISEFNKDKKTKKDKKQRTYVAFEEKPLNKPDFDPYEVVTGGNGHRRKIIIDLINENDKEGTAPKACIAENIPKTTSGDEHKDNMLVFDIADEFIKKVTESDGKSEVESFLEKQIKKMSSEMGYNVTTNDITFKRKNEGQFIDTRIVEVLEHTQTKLVFYALYPYNTNFIKLWGIATPLPFILRYLWTGSIKPHPYTIIAQSCRYKRNIVINTYPNIKWSVYLNLNQADTSKQMGWGNNIRQTNKEKKNAPKGFIKSGDGSWDFGLKAAFNRNKEYDEFSDKTAFAKQDEYDLSAPFKEVIDPIMDNLNDIGGFIKETILGKKKDSESDHDTPTAEHQRVLDQEARRAARRKEKETQAAINNQPDVQKALQKLQENEKEIKHLKNKSYPIDKYPSQKALDKQKAKDKESLLSRYRNRDNLQQRLKRKSEKAEIKISRNLVNFKIIYPSLSFAFDWYLKGTKTSNANITQNMGHKVGTVLKGKINADPIIGLEIKLDFLALAQRSHPAVLALIAAADIAMGMIGDGSKITCDLTATGKISGYLQGEINTLTGENSFNPDTAKSSSAEVATLKGNLTVKLEASIKAVKNARVFKHQVTLTGALGVSATASDSVHAKIAADTKGFYMDISNTFEGLELIGYAIVEGEITEGKEIEAINKDTKPKGKKAGIKGEFKYRVIDKQQAIPITKFYFNDN</sequence>
<keyword evidence="3" id="KW-1185">Reference proteome</keyword>
<protein>
    <submittedName>
        <fullName evidence="2">Uncharacterized protein</fullName>
    </submittedName>
</protein>
<proteinExistence type="predicted"/>
<name>A0ABW5N2I0_9FLAO</name>
<feature type="region of interest" description="Disordered" evidence="1">
    <location>
        <begin position="675"/>
        <end position="694"/>
    </location>
</feature>
<comment type="caution">
    <text evidence="2">The sequence shown here is derived from an EMBL/GenBank/DDBJ whole genome shotgun (WGS) entry which is preliminary data.</text>
</comment>
<organism evidence="2 3">
    <name type="scientific">Aquimarina hainanensis</name>
    <dbReference type="NCBI Taxonomy" id="1578017"/>
    <lineage>
        <taxon>Bacteria</taxon>
        <taxon>Pseudomonadati</taxon>
        <taxon>Bacteroidota</taxon>
        <taxon>Flavobacteriia</taxon>
        <taxon>Flavobacteriales</taxon>
        <taxon>Flavobacteriaceae</taxon>
        <taxon>Aquimarina</taxon>
    </lineage>
</organism>
<gene>
    <name evidence="2" type="ORF">ACFSTE_02575</name>
</gene>
<accession>A0ABW5N2I0</accession>
<dbReference type="RefSeq" id="WP_378258358.1">
    <property type="nucleotide sequence ID" value="NZ_JBHSJV010000001.1"/>
</dbReference>
<dbReference type="EMBL" id="JBHULX010000001">
    <property type="protein sequence ID" value="MFD2589697.1"/>
    <property type="molecule type" value="Genomic_DNA"/>
</dbReference>
<reference evidence="3" key="1">
    <citation type="journal article" date="2019" name="Int. J. Syst. Evol. Microbiol.">
        <title>The Global Catalogue of Microorganisms (GCM) 10K type strain sequencing project: providing services to taxonomists for standard genome sequencing and annotation.</title>
        <authorList>
            <consortium name="The Broad Institute Genomics Platform"/>
            <consortium name="The Broad Institute Genome Sequencing Center for Infectious Disease"/>
            <person name="Wu L."/>
            <person name="Ma J."/>
        </authorList>
    </citation>
    <scope>NUCLEOTIDE SEQUENCE [LARGE SCALE GENOMIC DNA]</scope>
    <source>
        <strain evidence="3">KCTC 42423</strain>
    </source>
</reference>
<evidence type="ECO:0000256" key="1">
    <source>
        <dbReference type="SAM" id="MobiDB-lite"/>
    </source>
</evidence>
<evidence type="ECO:0000313" key="3">
    <source>
        <dbReference type="Proteomes" id="UP001597459"/>
    </source>
</evidence>
<evidence type="ECO:0000313" key="2">
    <source>
        <dbReference type="EMBL" id="MFD2589697.1"/>
    </source>
</evidence>